<dbReference type="InterPro" id="IPR037524">
    <property type="entry name" value="PA14/GLEYA"/>
</dbReference>
<dbReference type="InterPro" id="IPR035986">
    <property type="entry name" value="PKD_dom_sf"/>
</dbReference>
<dbReference type="SUPFAM" id="SSF49313">
    <property type="entry name" value="Cadherin-like"/>
    <property type="match status" value="2"/>
</dbReference>
<dbReference type="RefSeq" id="WP_184337346.1">
    <property type="nucleotide sequence ID" value="NZ_JACHIG010000001.1"/>
</dbReference>
<dbReference type="InterPro" id="IPR009056">
    <property type="entry name" value="Cyt_c-like_dom"/>
</dbReference>
<dbReference type="Gene3D" id="1.10.760.10">
    <property type="entry name" value="Cytochrome c-like domain"/>
    <property type="match status" value="2"/>
</dbReference>
<dbReference type="Proteomes" id="UP000590740">
    <property type="component" value="Unassembled WGS sequence"/>
</dbReference>
<keyword evidence="3" id="KW-0732">Signal</keyword>
<evidence type="ECO:0000256" key="3">
    <source>
        <dbReference type="ARBA" id="ARBA00022729"/>
    </source>
</evidence>
<dbReference type="Gene3D" id="2.130.10.80">
    <property type="entry name" value="Galactose oxidase/kelch, beta-propeller"/>
    <property type="match status" value="1"/>
</dbReference>
<accession>A0A7W7Y7A4</accession>
<dbReference type="InterPro" id="IPR015943">
    <property type="entry name" value="WD40/YVTN_repeat-like_dom_sf"/>
</dbReference>
<dbReference type="SUPFAM" id="SSF50965">
    <property type="entry name" value="Galactose oxidase, central domain"/>
    <property type="match status" value="1"/>
</dbReference>
<dbReference type="Pfam" id="PF09118">
    <property type="entry name" value="GO-like_E_set"/>
    <property type="match status" value="1"/>
</dbReference>
<dbReference type="Gene3D" id="2.130.10.10">
    <property type="entry name" value="YVTN repeat-like/Quinoprotein amine dehydrogenase"/>
    <property type="match status" value="2"/>
</dbReference>
<dbReference type="GO" id="GO:0005509">
    <property type="term" value="F:calcium ion binding"/>
    <property type="evidence" value="ECO:0007669"/>
    <property type="project" value="InterPro"/>
</dbReference>
<dbReference type="NCBIfam" id="TIGR02276">
    <property type="entry name" value="beta_rpt_yvtn"/>
    <property type="match status" value="1"/>
</dbReference>
<comment type="caution">
    <text evidence="10">The sequence shown here is derived from an EMBL/GenBank/DDBJ whole genome shotgun (WGS) entry which is preliminary data.</text>
</comment>
<dbReference type="SUPFAM" id="SSF50974">
    <property type="entry name" value="Nitrous oxide reductase, N-terminal domain"/>
    <property type="match status" value="1"/>
</dbReference>
<dbReference type="SMART" id="SM00560">
    <property type="entry name" value="LamGL"/>
    <property type="match status" value="1"/>
</dbReference>
<evidence type="ECO:0000259" key="9">
    <source>
        <dbReference type="PROSITE" id="PS51820"/>
    </source>
</evidence>
<evidence type="ECO:0000259" key="7">
    <source>
        <dbReference type="PROSITE" id="PS50093"/>
    </source>
</evidence>
<dbReference type="SUPFAM" id="SSF81296">
    <property type="entry name" value="E set domains"/>
    <property type="match status" value="1"/>
</dbReference>
<keyword evidence="4 6" id="KW-0408">Iron</keyword>
<dbReference type="InterPro" id="IPR022409">
    <property type="entry name" value="PKD/Chitinase_dom"/>
</dbReference>
<dbReference type="InterPro" id="IPR006652">
    <property type="entry name" value="Kelch_1"/>
</dbReference>
<name>A0A7W7Y7A4_9BACT</name>
<dbReference type="SUPFAM" id="SSF49899">
    <property type="entry name" value="Concanavalin A-like lectins/glucanases"/>
    <property type="match status" value="1"/>
</dbReference>
<dbReference type="Gene3D" id="3.90.182.10">
    <property type="entry name" value="Toxin - Anthrax Protective Antigen,domain 1"/>
    <property type="match status" value="1"/>
</dbReference>
<sequence>MALADGASHAETDALLAEAARLAPAAEAVVMNVGLVNPADYSTKGNWSAVIPWTPHIPTSAAMLPDGRLLTFASNQRTTFPDGPQFTYAAVWDPATGQFTEINNGRHDMFCGGLSFLQDGRLLVSGGNGINGTTALASLFDWRTNEWVPAQTMADGRWYNTNISLPNGEVLTAGGNGGANGNGTIEQWNASSGWRRMSGINWQAVANPPTANAIETNWHPFFLVAPDGRVAHFGPHQSLDWINASGTGSLTAAGASIPGTHYPKQGAWAMYAPGKVVVAGGYTAIDDGTIVSKAFTVDLNGATPVVTPTAPMANPRSFANSVMLPNGEVMVVGGNTSGQFFSDAGTVYTPEIWNPTTGQWRGVADISVPRNYHSLAMLLPDGRVWSGGGGLSGDALTDHQDAQVFTPPQLFNADGTAAVRPQITAAPDRIGPGSVFTVNASNGVQYFSFISLSALTHSVNTGLRHVRFTHTSPSAGVYALTAPSSINVLTPGYWMLYAVDANGVWSVSRIIQVTNSTLPVVTNPGQQSVTQNSVVSLPISASATGGVLSYSATGLPAGLGIDASSGLIAGIVTAEPGTYRCTVLATAAGQVTSVSFNWIVLLPNLGTGQMMREYWTGVTGSTVASLTSSAAYPSNPNGRDLMSRFQAPSNWDDNTGQRLRGFLYVPVTGQYRFYIASDDQSALLLSTDANPANAVQIATMPAWCPPETFTWYPQQSASALITLQAGKRYYIEALVKDNVGDDHLSVGWLKPGDSTVSVIAGTYLSPYLPVDNPVVSWSFEESAWNGTAGEVKPAASSLFAISGTSSGGGSVSSLNPALSGNPGTGGSALFNGTSQCVVVPYSASLNPGDFTIAAWVRSDAAPGTARCILASRDESTGVKKGYGLWVTAGGQWQLRTGTDAAGLSGGSVIAGQWTHVAASFRTTSVNGSTRTGLRRIYLNGQLVAEDTSTYVPNAVQPLVIGAADSPGTAFFAGAVDEVALYQAPLSQPDILTLRDLRHATTVTVVNQPPQITNPGTQTSLLGAVVSLPVSATDPENNPVTFSATGLPTGLSISASSGVISGSVTAAGTYAVTIRASDGLSTPASISFTWSVVTGLTLQPLAAAPKASGGALTFTAQAANGINPRYKWNFGDGTPETAWLTTASVSHTYTAPGRYLVTLTATDDTGVTITSTFYQAVYAALTAKKPAVSSSIVYEHPATGNDRVWCVNPDNNSVSAFDVVTRTRYAEITVGGSPRSLALAPDGRLWVTNADAGTLSIINTASRAVVSTIALAYGSRPFGIAFDPAGSAAWVALEATGRVLKLNPSTGAQVASIDAGGPVRHLSISADSARVYASRFITPPVPGENTATPVLTGTGGQVVVIGTTTLSVQRTILLAPSTAADTSTSARGLPNYLGAAVISPDGLSAWVPSKQDNIQRGVLRDGLPLNHENSVRAIASRLDLTTQTEHLPSRVDFDNTGMPSAAAYDPWGMYVFTALEAGREVAIVDAWSRKEITRFPAGRAPQGLVLSPDGGTLYVQNFMDRTVTVHDVSGIIQGGNNPPVTAATLNAITTEKLTAQVLQGKKLFYDAQDPRLALQQYISCAVCHNDGGHDGRVWDLTGFGEGLRNTITLKGHANHGMLHWSGNFDEVQDFEGQIRTLAGGTGLMTDAQLNTGMRSQPLGDPKAGVSTDLDALAAYVKSLTISGTSPNRTSSGALSTAATAGQQVFRAQNCASCHSGANFTNSALNVFADIGTLKPSSGKRLGGPLTGLDVPTLRGTWATAPYLHDGTAATLADAITAHRGLTLTSTDLTNLVAFVGSIDDAPITAPLPFTLALTTPATTVTGTFTVTATFSSAATGFTLSDVVVSNATTSSFSGSGTRYTFSVKPTVAGVVTVRVPASAATDSTSLGNSASNVLSVNYSVPDTTPPSVVLSTSSTSVSGPFVVTTTFSENVTGLLASEFTVTNGSVTALSSAGAVWSATVTPAAAGSVTVKLPAGVAQDAAGNGNLVSNLLTASYTPAITTNGLVGDYYIGKNFEQFSFTRNEATLDFNWGAGSPDSRIPVNGFSVRWHGWITPRYTQTYTLIPVTDDGVRLWVNGQQVVNDWNNHGATWNNGVVALQAGVPVSIVMEYYEDGGDAVARLLWESPSQTREAIPQSLWSVNQPGAPAAATNTVTLLSNTPVTVPLGNKLATTDTDGDGASDLLETALGSSLTSGITTPAQGLKVITRGSTSVDATLLRPYGLGSLTYTLEVSSDLVTWTPLALAPIVVAQGGGWERATWSDLQAQPGQSLARGLVRLRVTQSSGGTTTSAPLGWQQITLNAGTQSFGLNFMSDALFTGLISSASAAGGVVLSEQAALASAMDPAQSYYLEVLSGPQAGHRLDLSSITAGACAVMADSPGTTLPVSAWGGLAGARASLRPHRTLGSVLVPARYLGASVPASADQVLFHTSSGYTTWWLYASGASRGWVLNGSTPPAFGDPLIQPGTGIMLQLASTAPAPLLTTGGVRMGPFACRLQAGYNLFANPWPFDTTPAHSGLSTPAFVATTSPATADQLQLWKGDLAAAASGYLGYWLLQMPGQPVPIWISTGEATLNSQNNATLLRAGRATFIKAQSKPDRPVWIVPAP</sequence>
<evidence type="ECO:0000256" key="6">
    <source>
        <dbReference type="PROSITE-ProRule" id="PRU00433"/>
    </source>
</evidence>
<dbReference type="InterPro" id="IPR006558">
    <property type="entry name" value="LamG-like"/>
</dbReference>
<dbReference type="GO" id="GO:0020037">
    <property type="term" value="F:heme binding"/>
    <property type="evidence" value="ECO:0007669"/>
    <property type="project" value="InterPro"/>
</dbReference>
<dbReference type="InterPro" id="IPR011045">
    <property type="entry name" value="N2O_reductase_N"/>
</dbReference>
<dbReference type="EMBL" id="JACHIG010000001">
    <property type="protein sequence ID" value="MBB5030570.1"/>
    <property type="molecule type" value="Genomic_DNA"/>
</dbReference>
<feature type="domain" description="PA14" evidence="9">
    <location>
        <begin position="1998"/>
        <end position="2135"/>
    </location>
</feature>
<dbReference type="Pfam" id="PF05345">
    <property type="entry name" value="He_PIG"/>
    <property type="match status" value="2"/>
</dbReference>
<dbReference type="PANTHER" id="PTHR32208:SF56">
    <property type="entry name" value="GALACTOSE OXIDASE-RELATED"/>
    <property type="match status" value="1"/>
</dbReference>
<dbReference type="Pfam" id="PF19078">
    <property type="entry name" value="Big_12"/>
    <property type="match status" value="2"/>
</dbReference>
<dbReference type="CDD" id="cd02851">
    <property type="entry name" value="E_set_GO_C"/>
    <property type="match status" value="1"/>
</dbReference>
<keyword evidence="11" id="KW-1185">Reference proteome</keyword>
<dbReference type="InterPro" id="IPR013783">
    <property type="entry name" value="Ig-like_fold"/>
</dbReference>
<evidence type="ECO:0000256" key="2">
    <source>
        <dbReference type="ARBA" id="ARBA00022723"/>
    </source>
</evidence>
<protein>
    <submittedName>
        <fullName evidence="10">YVTN family beta-propeller protein</fullName>
    </submittedName>
</protein>
<evidence type="ECO:0000256" key="5">
    <source>
        <dbReference type="ARBA" id="ARBA00023157"/>
    </source>
</evidence>
<evidence type="ECO:0000259" key="8">
    <source>
        <dbReference type="PROSITE" id="PS51007"/>
    </source>
</evidence>
<dbReference type="PROSITE" id="PS51007">
    <property type="entry name" value="CYTC"/>
    <property type="match status" value="2"/>
</dbReference>
<feature type="domain" description="PKD" evidence="7">
    <location>
        <begin position="1111"/>
        <end position="1183"/>
    </location>
</feature>
<feature type="domain" description="Cytochrome c" evidence="8">
    <location>
        <begin position="1554"/>
        <end position="1679"/>
    </location>
</feature>
<proteinExistence type="predicted"/>
<dbReference type="InterPro" id="IPR036909">
    <property type="entry name" value="Cyt_c-like_dom_sf"/>
</dbReference>
<dbReference type="GO" id="GO:0016020">
    <property type="term" value="C:membrane"/>
    <property type="evidence" value="ECO:0007669"/>
    <property type="project" value="InterPro"/>
</dbReference>
<keyword evidence="2 6" id="KW-0479">Metal-binding</keyword>
<dbReference type="Pfam" id="PF13385">
    <property type="entry name" value="Laminin_G_3"/>
    <property type="match status" value="1"/>
</dbReference>
<dbReference type="Gene3D" id="2.60.120.1560">
    <property type="match status" value="1"/>
</dbReference>
<dbReference type="GO" id="GO:0009055">
    <property type="term" value="F:electron transfer activity"/>
    <property type="evidence" value="ECO:0007669"/>
    <property type="project" value="InterPro"/>
</dbReference>
<dbReference type="SUPFAM" id="SSF49299">
    <property type="entry name" value="PKD domain"/>
    <property type="match status" value="1"/>
</dbReference>
<evidence type="ECO:0000256" key="1">
    <source>
        <dbReference type="ARBA" id="ARBA00022617"/>
    </source>
</evidence>
<dbReference type="Gene3D" id="2.60.40.10">
    <property type="entry name" value="Immunoglobulins"/>
    <property type="match status" value="4"/>
</dbReference>
<dbReference type="InterPro" id="IPR013320">
    <property type="entry name" value="ConA-like_dom_sf"/>
</dbReference>
<keyword evidence="5" id="KW-1015">Disulfide bond</keyword>
<feature type="domain" description="Cytochrome c" evidence="8">
    <location>
        <begin position="1695"/>
        <end position="1798"/>
    </location>
</feature>
<dbReference type="PROSITE" id="PS51820">
    <property type="entry name" value="PA14"/>
    <property type="match status" value="2"/>
</dbReference>
<dbReference type="InterPro" id="IPR044048">
    <property type="entry name" value="Big_12"/>
</dbReference>
<dbReference type="Pfam" id="PF07691">
    <property type="entry name" value="PA14"/>
    <property type="match status" value="1"/>
</dbReference>
<dbReference type="CDD" id="cd00146">
    <property type="entry name" value="PKD"/>
    <property type="match status" value="1"/>
</dbReference>
<evidence type="ECO:0000256" key="4">
    <source>
        <dbReference type="ARBA" id="ARBA00023004"/>
    </source>
</evidence>
<evidence type="ECO:0000313" key="10">
    <source>
        <dbReference type="EMBL" id="MBB5030570.1"/>
    </source>
</evidence>
<feature type="domain" description="PA14" evidence="9">
    <location>
        <begin position="605"/>
        <end position="762"/>
    </location>
</feature>
<dbReference type="PANTHER" id="PTHR32208">
    <property type="entry name" value="SECRETED PROTEIN-RELATED"/>
    <property type="match status" value="1"/>
</dbReference>
<dbReference type="Pfam" id="PF07250">
    <property type="entry name" value="Glyoxal_oxid_N"/>
    <property type="match status" value="1"/>
</dbReference>
<dbReference type="SMART" id="SM00089">
    <property type="entry name" value="PKD"/>
    <property type="match status" value="2"/>
</dbReference>
<dbReference type="SUPFAM" id="SSF46626">
    <property type="entry name" value="Cytochrome c"/>
    <property type="match status" value="2"/>
</dbReference>
<organism evidence="10 11">
    <name type="scientific">Prosthecobacter vanneervenii</name>
    <dbReference type="NCBI Taxonomy" id="48466"/>
    <lineage>
        <taxon>Bacteria</taxon>
        <taxon>Pseudomonadati</taxon>
        <taxon>Verrucomicrobiota</taxon>
        <taxon>Verrucomicrobiia</taxon>
        <taxon>Verrucomicrobiales</taxon>
        <taxon>Verrucomicrobiaceae</taxon>
        <taxon>Prosthecobacter</taxon>
    </lineage>
</organism>
<dbReference type="InterPro" id="IPR015202">
    <property type="entry name" value="GO-like_E_set"/>
</dbReference>
<dbReference type="InterPro" id="IPR000601">
    <property type="entry name" value="PKD_dom"/>
</dbReference>
<dbReference type="Pfam" id="PF18911">
    <property type="entry name" value="PKD_4"/>
    <property type="match status" value="1"/>
</dbReference>
<dbReference type="PROSITE" id="PS50093">
    <property type="entry name" value="PKD"/>
    <property type="match status" value="1"/>
</dbReference>
<dbReference type="InterPro" id="IPR011658">
    <property type="entry name" value="PA14_dom"/>
</dbReference>
<dbReference type="Gene3D" id="2.60.120.200">
    <property type="match status" value="1"/>
</dbReference>
<evidence type="ECO:0000313" key="11">
    <source>
        <dbReference type="Proteomes" id="UP000590740"/>
    </source>
</evidence>
<dbReference type="InterPro" id="IPR009880">
    <property type="entry name" value="Glyoxal_oxidase_N"/>
</dbReference>
<dbReference type="SUPFAM" id="SSF56988">
    <property type="entry name" value="Anthrax protective antigen"/>
    <property type="match status" value="2"/>
</dbReference>
<reference evidence="10 11" key="1">
    <citation type="submission" date="2020-08" db="EMBL/GenBank/DDBJ databases">
        <title>Genomic Encyclopedia of Type Strains, Phase IV (KMG-IV): sequencing the most valuable type-strain genomes for metagenomic binning, comparative biology and taxonomic classification.</title>
        <authorList>
            <person name="Goeker M."/>
        </authorList>
    </citation>
    <scope>NUCLEOTIDE SEQUENCE [LARGE SCALE GENOMIC DNA]</scope>
    <source>
        <strain evidence="10 11">DSM 12252</strain>
    </source>
</reference>
<gene>
    <name evidence="10" type="ORF">HNQ65_000124</name>
</gene>
<dbReference type="InterPro" id="IPR014756">
    <property type="entry name" value="Ig_E-set"/>
</dbReference>
<dbReference type="SMART" id="SM00758">
    <property type="entry name" value="PA14"/>
    <property type="match status" value="2"/>
</dbReference>
<dbReference type="InterPro" id="IPR011964">
    <property type="entry name" value="YVTN_b-propeller_repeat"/>
</dbReference>
<dbReference type="InterPro" id="IPR011043">
    <property type="entry name" value="Gal_Oxase/kelch_b-propeller"/>
</dbReference>
<keyword evidence="1 6" id="KW-0349">Heme</keyword>
<dbReference type="SMART" id="SM00612">
    <property type="entry name" value="Kelch"/>
    <property type="match status" value="3"/>
</dbReference>
<dbReference type="InterPro" id="IPR037293">
    <property type="entry name" value="Gal_Oxidase_central_sf"/>
</dbReference>
<dbReference type="InterPro" id="IPR015919">
    <property type="entry name" value="Cadherin-like_sf"/>
</dbReference>